<dbReference type="FunFam" id="3.40.50.720:FF:000047">
    <property type="entry name" value="NADP-dependent L-serine/L-allo-threonine dehydrogenase"/>
    <property type="match status" value="2"/>
</dbReference>
<dbReference type="PANTHER" id="PTHR43115:SF4">
    <property type="entry name" value="DEHYDROGENASE_REDUCTASE SDR FAMILY MEMBER 11"/>
    <property type="match status" value="1"/>
</dbReference>
<reference evidence="4" key="1">
    <citation type="journal article" date="2023" name="IScience">
        <title>Live-bearing cockroach genome reveals convergent evolutionary mechanisms linked to viviparity in insects and beyond.</title>
        <authorList>
            <person name="Fouks B."/>
            <person name="Harrison M.C."/>
            <person name="Mikhailova A.A."/>
            <person name="Marchal E."/>
            <person name="English S."/>
            <person name="Carruthers M."/>
            <person name="Jennings E.C."/>
            <person name="Chiamaka E.L."/>
            <person name="Frigard R.A."/>
            <person name="Pippel M."/>
            <person name="Attardo G.M."/>
            <person name="Benoit J.B."/>
            <person name="Bornberg-Bauer E."/>
            <person name="Tobe S.S."/>
        </authorList>
    </citation>
    <scope>NUCLEOTIDE SEQUENCE</scope>
    <source>
        <strain evidence="4">Stay&amp;Tobe</strain>
    </source>
</reference>
<dbReference type="Gene3D" id="3.40.50.720">
    <property type="entry name" value="NAD(P)-binding Rossmann-like Domain"/>
    <property type="match status" value="3"/>
</dbReference>
<evidence type="ECO:0000256" key="3">
    <source>
        <dbReference type="SAM" id="Coils"/>
    </source>
</evidence>
<reference evidence="4" key="2">
    <citation type="submission" date="2023-05" db="EMBL/GenBank/DDBJ databases">
        <authorList>
            <person name="Fouks B."/>
        </authorList>
    </citation>
    <scope>NUCLEOTIDE SEQUENCE</scope>
    <source>
        <strain evidence="4">Stay&amp;Tobe</strain>
        <tissue evidence="4">Testes</tissue>
    </source>
</reference>
<accession>A0AAD8A0R7</accession>
<proteinExistence type="inferred from homology"/>
<feature type="non-terminal residue" evidence="4">
    <location>
        <position position="1"/>
    </location>
</feature>
<dbReference type="InterPro" id="IPR020904">
    <property type="entry name" value="Sc_DH/Rdtase_CS"/>
</dbReference>
<name>A0AAD8A0R7_DIPPU</name>
<keyword evidence="3" id="KW-0175">Coiled coil</keyword>
<feature type="non-terminal residue" evidence="4">
    <location>
        <position position="646"/>
    </location>
</feature>
<evidence type="ECO:0000313" key="4">
    <source>
        <dbReference type="EMBL" id="KAJ9589358.1"/>
    </source>
</evidence>
<feature type="coiled-coil region" evidence="3">
    <location>
        <begin position="316"/>
        <end position="346"/>
    </location>
</feature>
<keyword evidence="2" id="KW-0560">Oxidoreductase</keyword>
<comment type="caution">
    <text evidence="4">The sequence shown here is derived from an EMBL/GenBank/DDBJ whole genome shotgun (WGS) entry which is preliminary data.</text>
</comment>
<dbReference type="GO" id="GO:0016616">
    <property type="term" value="F:oxidoreductase activity, acting on the CH-OH group of donors, NAD or NADP as acceptor"/>
    <property type="evidence" value="ECO:0007669"/>
    <property type="project" value="UniProtKB-ARBA"/>
</dbReference>
<evidence type="ECO:0000256" key="1">
    <source>
        <dbReference type="ARBA" id="ARBA00006484"/>
    </source>
</evidence>
<organism evidence="4 5">
    <name type="scientific">Diploptera punctata</name>
    <name type="common">Pacific beetle cockroach</name>
    <dbReference type="NCBI Taxonomy" id="6984"/>
    <lineage>
        <taxon>Eukaryota</taxon>
        <taxon>Metazoa</taxon>
        <taxon>Ecdysozoa</taxon>
        <taxon>Arthropoda</taxon>
        <taxon>Hexapoda</taxon>
        <taxon>Insecta</taxon>
        <taxon>Pterygota</taxon>
        <taxon>Neoptera</taxon>
        <taxon>Polyneoptera</taxon>
        <taxon>Dictyoptera</taxon>
        <taxon>Blattodea</taxon>
        <taxon>Blaberoidea</taxon>
        <taxon>Blaberidae</taxon>
        <taxon>Diplopterinae</taxon>
        <taxon>Diploptera</taxon>
    </lineage>
</organism>
<dbReference type="EMBL" id="JASPKZ010004947">
    <property type="protein sequence ID" value="KAJ9589358.1"/>
    <property type="molecule type" value="Genomic_DNA"/>
</dbReference>
<evidence type="ECO:0000256" key="2">
    <source>
        <dbReference type="ARBA" id="ARBA00023002"/>
    </source>
</evidence>
<dbReference type="Proteomes" id="UP001233999">
    <property type="component" value="Unassembled WGS sequence"/>
</dbReference>
<dbReference type="Pfam" id="PF00106">
    <property type="entry name" value="adh_short"/>
    <property type="match status" value="3"/>
</dbReference>
<dbReference type="PRINTS" id="PR00081">
    <property type="entry name" value="GDHRDH"/>
</dbReference>
<evidence type="ECO:0008006" key="6">
    <source>
        <dbReference type="Google" id="ProtNLM"/>
    </source>
</evidence>
<dbReference type="AlphaFoldDB" id="A0AAD8A0R7"/>
<dbReference type="PANTHER" id="PTHR43115">
    <property type="entry name" value="DEHYDROGENASE/REDUCTASE SDR FAMILY MEMBER 11"/>
    <property type="match status" value="1"/>
</dbReference>
<dbReference type="InterPro" id="IPR036291">
    <property type="entry name" value="NAD(P)-bd_dom_sf"/>
</dbReference>
<evidence type="ECO:0000313" key="5">
    <source>
        <dbReference type="Proteomes" id="UP001233999"/>
    </source>
</evidence>
<dbReference type="PRINTS" id="PR00080">
    <property type="entry name" value="SDRFAMILY"/>
</dbReference>
<comment type="similarity">
    <text evidence="1">Belongs to the short-chain dehydrogenases/reductases (SDR) family.</text>
</comment>
<protein>
    <recommendedName>
        <fullName evidence="6">Dehydrogenase/reductase SDR family member 11</fullName>
    </recommendedName>
</protein>
<dbReference type="InterPro" id="IPR002347">
    <property type="entry name" value="SDR_fam"/>
</dbReference>
<keyword evidence="5" id="KW-1185">Reference proteome</keyword>
<dbReference type="SUPFAM" id="SSF51735">
    <property type="entry name" value="NAD(P)-binding Rossmann-fold domains"/>
    <property type="match status" value="3"/>
</dbReference>
<gene>
    <name evidence="4" type="ORF">L9F63_017435</name>
</gene>
<dbReference type="PROSITE" id="PS00061">
    <property type="entry name" value="ADH_SHORT"/>
    <property type="match status" value="1"/>
</dbReference>
<sequence>VCCNYECRKINVRCNVQLRNKKIDQLPDCSNNRVRWAGRVAVVTGASSGIGAAISQELVKKGLKVVGLARRVERVEILKSQLVLISNRKLYPVKADITKDTDVKDAFKWIKSNLGGVDILINNAGVNIGNSLTDWQTETYENLLILSLSNCTKEAVQSMKDRGVDDGHIVHINSLLGHVIPPAEYSLFMYTATKHAVTMLAEGLRRELVSQKSKIRVTSVSPGLVNTEFTTVSSADYTPETLHESHPHLQPQDLADAVLYVLGTPPHVQVHELTLRPTGTYIKMDRLEGRVAVVTGASSGIGAAIAEELVKRGLKVVGLARRVEKIEELAAKLKSEKGELHALKCDVTIEEEIKKSFEYIKIKLGGVHILINNAGVMIFTNTMIEEWRNMLDINVLALSICTRESIKLMKETDIDDGHIIHINSICGHSPPSERIVMYAATKHAVTALTEGLRRELITQNSKIRVSSISPGMVKTEMPPKSYLENMTSLNPEDIADAVVYVLGTPQHVQVHELTIRPTGNAIDNVNKNSNFSRNSHYEVYSFSHIRMERWTGRVAVVTGANSGIGAATAKKLVIRGLKVVGLGLTIENIEDLYSALSEKGELHGIKCDVTKETDVKKAFQWVKNKFGGVDILINCAAVSGPNSIIE</sequence>